<gene>
    <name evidence="2" type="ORF">Asalp_29830</name>
</gene>
<dbReference type="RefSeq" id="WP_139723416.1">
    <property type="nucleotide sequence ID" value="NZ_ARYZ02000091.1"/>
</dbReference>
<accession>A0A2D1QIK2</accession>
<dbReference type="Proteomes" id="UP000222916">
    <property type="component" value="Chromosome"/>
</dbReference>
<protein>
    <submittedName>
        <fullName evidence="2">Uncharacterized protein</fullName>
    </submittedName>
</protein>
<dbReference type="OrthoDB" id="8303552at2"/>
<name>A0A2D1QIK2_AERSA</name>
<sequence length="104" mass="11055">MIKKIVICVLGLAAGSVSADSVESAFNLCYALDSTGVLSQECEVDGGSQTVKATLDMSSSEARKLCSGTVELAKQNGYDFNGEWKLKIYSPYSNGNSIAMCRLD</sequence>
<dbReference type="EMBL" id="CP022426">
    <property type="protein sequence ID" value="ATP10097.1"/>
    <property type="molecule type" value="Genomic_DNA"/>
</dbReference>
<proteinExistence type="predicted"/>
<organism evidence="2 3">
    <name type="scientific">Aeromonas salmonicida subsp. pectinolytica 34mel</name>
    <dbReference type="NCBI Taxonomy" id="1324960"/>
    <lineage>
        <taxon>Bacteria</taxon>
        <taxon>Pseudomonadati</taxon>
        <taxon>Pseudomonadota</taxon>
        <taxon>Gammaproteobacteria</taxon>
        <taxon>Aeromonadales</taxon>
        <taxon>Aeromonadaceae</taxon>
        <taxon>Aeromonas</taxon>
    </lineage>
</organism>
<evidence type="ECO:0000256" key="1">
    <source>
        <dbReference type="SAM" id="SignalP"/>
    </source>
</evidence>
<evidence type="ECO:0000313" key="3">
    <source>
        <dbReference type="Proteomes" id="UP000222916"/>
    </source>
</evidence>
<reference evidence="3" key="1">
    <citation type="journal article" date="2018" name="BMC Genomics">
        <title>The complete and fully assembled genome sequence of Aeromonas salmonicida subsp. pectinolytica and its comparative analysis with other Aeromonas species: investigation of the mobilome in environmental and pathogenic strains.</title>
        <authorList>
            <person name="Pfeiffer F."/>
            <person name="Zamora-Lagos M.A."/>
            <person name="Blettinger M."/>
            <person name="Yeroslaviz A."/>
            <person name="Dahl A."/>
            <person name="Gruber S."/>
            <person name="Habermann B.H."/>
        </authorList>
    </citation>
    <scope>NUCLEOTIDE SEQUENCE [LARGE SCALE GENOMIC DNA]</scope>
    <source>
        <strain evidence="3">34mel</strain>
    </source>
</reference>
<keyword evidence="1" id="KW-0732">Signal</keyword>
<feature type="signal peptide" evidence="1">
    <location>
        <begin position="1"/>
        <end position="19"/>
    </location>
</feature>
<evidence type="ECO:0000313" key="2">
    <source>
        <dbReference type="EMBL" id="ATP10097.1"/>
    </source>
</evidence>
<feature type="chain" id="PRO_5014445299" evidence="1">
    <location>
        <begin position="20"/>
        <end position="104"/>
    </location>
</feature>
<dbReference type="AlphaFoldDB" id="A0A2D1QIK2"/>